<sequence>MPGFLIEYNRLTGAVDCTQFPSIVEATIQRMTRDLTRVDSNVEIVAVTSPNRESLEHSHSRYFARREDLTLA</sequence>
<organism evidence="1 2">
    <name type="scientific">Corynebacterium hansenii</name>
    <dbReference type="NCBI Taxonomy" id="394964"/>
    <lineage>
        <taxon>Bacteria</taxon>
        <taxon>Bacillati</taxon>
        <taxon>Actinomycetota</taxon>
        <taxon>Actinomycetes</taxon>
        <taxon>Mycobacteriales</taxon>
        <taxon>Corynebacteriaceae</taxon>
        <taxon>Corynebacterium</taxon>
    </lineage>
</organism>
<keyword evidence="2" id="KW-1185">Reference proteome</keyword>
<protein>
    <submittedName>
        <fullName evidence="1">Uncharacterized protein</fullName>
    </submittedName>
</protein>
<name>A0ABV7ZNN7_9CORY</name>
<gene>
    <name evidence="1" type="ORF">ACFORJ_06055</name>
</gene>
<evidence type="ECO:0000313" key="2">
    <source>
        <dbReference type="Proteomes" id="UP001595751"/>
    </source>
</evidence>
<comment type="caution">
    <text evidence="1">The sequence shown here is derived from an EMBL/GenBank/DDBJ whole genome shotgun (WGS) entry which is preliminary data.</text>
</comment>
<evidence type="ECO:0000313" key="1">
    <source>
        <dbReference type="EMBL" id="MFC3849726.1"/>
    </source>
</evidence>
<dbReference type="EMBL" id="JBHRZN010000002">
    <property type="protein sequence ID" value="MFC3849726.1"/>
    <property type="molecule type" value="Genomic_DNA"/>
</dbReference>
<dbReference type="Proteomes" id="UP001595751">
    <property type="component" value="Unassembled WGS sequence"/>
</dbReference>
<dbReference type="RefSeq" id="WP_290288686.1">
    <property type="nucleotide sequence ID" value="NZ_CP047211.1"/>
</dbReference>
<reference evidence="2" key="1">
    <citation type="journal article" date="2019" name="Int. J. Syst. Evol. Microbiol.">
        <title>The Global Catalogue of Microorganisms (GCM) 10K type strain sequencing project: providing services to taxonomists for standard genome sequencing and annotation.</title>
        <authorList>
            <consortium name="The Broad Institute Genomics Platform"/>
            <consortium name="The Broad Institute Genome Sequencing Center for Infectious Disease"/>
            <person name="Wu L."/>
            <person name="Ma J."/>
        </authorList>
    </citation>
    <scope>NUCLEOTIDE SEQUENCE [LARGE SCALE GENOMIC DNA]</scope>
    <source>
        <strain evidence="2">CCUG 53252</strain>
    </source>
</reference>
<proteinExistence type="predicted"/>
<accession>A0ABV7ZNN7</accession>